<dbReference type="EMBL" id="JAPXFL010000003">
    <property type="protein sequence ID" value="KAK9508913.1"/>
    <property type="molecule type" value="Genomic_DNA"/>
</dbReference>
<evidence type="ECO:0000256" key="11">
    <source>
        <dbReference type="ARBA" id="ARBA00023136"/>
    </source>
</evidence>
<evidence type="ECO:0000256" key="3">
    <source>
        <dbReference type="ARBA" id="ARBA00004274"/>
    </source>
</evidence>
<evidence type="ECO:0000256" key="8">
    <source>
        <dbReference type="ARBA" id="ARBA00022692"/>
    </source>
</evidence>
<dbReference type="Proteomes" id="UP001461498">
    <property type="component" value="Unassembled WGS sequence"/>
</dbReference>
<gene>
    <name evidence="17" type="ORF">O3M35_006354</name>
</gene>
<evidence type="ECO:0000256" key="1">
    <source>
        <dbReference type="ARBA" id="ARBA00002860"/>
    </source>
</evidence>
<protein>
    <recommendedName>
        <fullName evidence="5">Beta-sarcoglycan</fullName>
    </recommendedName>
</protein>
<organism evidence="17 18">
    <name type="scientific">Rhynocoris fuscipes</name>
    <dbReference type="NCBI Taxonomy" id="488301"/>
    <lineage>
        <taxon>Eukaryota</taxon>
        <taxon>Metazoa</taxon>
        <taxon>Ecdysozoa</taxon>
        <taxon>Arthropoda</taxon>
        <taxon>Hexapoda</taxon>
        <taxon>Insecta</taxon>
        <taxon>Pterygota</taxon>
        <taxon>Neoptera</taxon>
        <taxon>Paraneoptera</taxon>
        <taxon>Hemiptera</taxon>
        <taxon>Heteroptera</taxon>
        <taxon>Panheteroptera</taxon>
        <taxon>Cimicomorpha</taxon>
        <taxon>Reduviidae</taxon>
        <taxon>Harpactorinae</taxon>
        <taxon>Harpactorini</taxon>
        <taxon>Rhynocoris</taxon>
    </lineage>
</organism>
<dbReference type="InterPro" id="IPR006875">
    <property type="entry name" value="Sarcoglycan"/>
</dbReference>
<evidence type="ECO:0000313" key="18">
    <source>
        <dbReference type="Proteomes" id="UP001461498"/>
    </source>
</evidence>
<evidence type="ECO:0000256" key="9">
    <source>
        <dbReference type="ARBA" id="ARBA00022968"/>
    </source>
</evidence>
<evidence type="ECO:0000256" key="13">
    <source>
        <dbReference type="ARBA" id="ARBA00023180"/>
    </source>
</evidence>
<evidence type="ECO:0000256" key="5">
    <source>
        <dbReference type="ARBA" id="ARBA00015329"/>
    </source>
</evidence>
<feature type="transmembrane region" description="Helical" evidence="16">
    <location>
        <begin position="12"/>
        <end position="37"/>
    </location>
</feature>
<evidence type="ECO:0000256" key="2">
    <source>
        <dbReference type="ARBA" id="ARBA00004245"/>
    </source>
</evidence>
<dbReference type="GO" id="GO:0007517">
    <property type="term" value="P:muscle organ development"/>
    <property type="evidence" value="ECO:0007669"/>
    <property type="project" value="InterPro"/>
</dbReference>
<evidence type="ECO:0000256" key="16">
    <source>
        <dbReference type="SAM" id="Phobius"/>
    </source>
</evidence>
<evidence type="ECO:0000313" key="17">
    <source>
        <dbReference type="EMBL" id="KAK9508913.1"/>
    </source>
</evidence>
<evidence type="ECO:0000256" key="4">
    <source>
        <dbReference type="ARBA" id="ARBA00007574"/>
    </source>
</evidence>
<comment type="subunit">
    <text evidence="15">Cross-link to form 2 major subcomplexes: one consisting of SGCB, SGCD and SGCG and the other consisting of SGCB and SGCD. The association between SGCB and SGCG is particularly strong while SGCA is loosely associated with the other sarcoglycans.</text>
</comment>
<dbReference type="GO" id="GO:0016012">
    <property type="term" value="C:sarcoglycan complex"/>
    <property type="evidence" value="ECO:0007669"/>
    <property type="project" value="InterPro"/>
</dbReference>
<dbReference type="PANTHER" id="PTHR21142:SF2">
    <property type="entry name" value="BETA-SARCOGLYCAN"/>
    <property type="match status" value="1"/>
</dbReference>
<comment type="function">
    <text evidence="1">Component of the sarcoglycan complex, a subcomplex of the dystrophin-glycoprotein complex which forms a link between the F-actin cytoskeleton and the extracellular matrix.</text>
</comment>
<keyword evidence="12" id="KW-1015">Disulfide bond</keyword>
<evidence type="ECO:0000256" key="14">
    <source>
        <dbReference type="ARBA" id="ARBA00023212"/>
    </source>
</evidence>
<dbReference type="GO" id="GO:0005856">
    <property type="term" value="C:cytoskeleton"/>
    <property type="evidence" value="ECO:0007669"/>
    <property type="project" value="UniProtKB-SubCell"/>
</dbReference>
<keyword evidence="8 16" id="KW-0812">Transmembrane</keyword>
<comment type="caution">
    <text evidence="17">The sequence shown here is derived from an EMBL/GenBank/DDBJ whole genome shotgun (WGS) entry which is preliminary data.</text>
</comment>
<evidence type="ECO:0000256" key="10">
    <source>
        <dbReference type="ARBA" id="ARBA00022989"/>
    </source>
</evidence>
<dbReference type="PANTHER" id="PTHR21142">
    <property type="entry name" value="SARCOGLYCANS"/>
    <property type="match status" value="1"/>
</dbReference>
<comment type="similarity">
    <text evidence="4">Belongs to the sarcoglycan beta/delta/gamma/zeta family.</text>
</comment>
<accession>A0AAW1DFK8</accession>
<keyword evidence="9" id="KW-0735">Signal-anchor</keyword>
<evidence type="ECO:0000256" key="6">
    <source>
        <dbReference type="ARBA" id="ARBA00022475"/>
    </source>
</evidence>
<evidence type="ECO:0000256" key="7">
    <source>
        <dbReference type="ARBA" id="ARBA00022490"/>
    </source>
</evidence>
<keyword evidence="13" id="KW-0325">Glycoprotein</keyword>
<reference evidence="17 18" key="1">
    <citation type="submission" date="2022-12" db="EMBL/GenBank/DDBJ databases">
        <title>Chromosome-level genome assembly of true bugs.</title>
        <authorList>
            <person name="Ma L."/>
            <person name="Li H."/>
        </authorList>
    </citation>
    <scope>NUCLEOTIDE SEQUENCE [LARGE SCALE GENOMIC DNA]</scope>
    <source>
        <strain evidence="17">Lab_2022b</strain>
    </source>
</reference>
<dbReference type="Pfam" id="PF04790">
    <property type="entry name" value="Sarcoglycan_1"/>
    <property type="match status" value="1"/>
</dbReference>
<keyword evidence="10 16" id="KW-1133">Transmembrane helix</keyword>
<evidence type="ECO:0000256" key="12">
    <source>
        <dbReference type="ARBA" id="ARBA00023157"/>
    </source>
</evidence>
<dbReference type="GO" id="GO:0042383">
    <property type="term" value="C:sarcolemma"/>
    <property type="evidence" value="ECO:0007669"/>
    <property type="project" value="UniProtKB-SubCell"/>
</dbReference>
<dbReference type="InterPro" id="IPR027659">
    <property type="entry name" value="Sgcb"/>
</dbReference>
<keyword evidence="18" id="KW-1185">Reference proteome</keyword>
<proteinExistence type="inferred from homology"/>
<keyword evidence="14" id="KW-0206">Cytoskeleton</keyword>
<keyword evidence="11 16" id="KW-0472">Membrane</keyword>
<evidence type="ECO:0000256" key="15">
    <source>
        <dbReference type="ARBA" id="ARBA00026041"/>
    </source>
</evidence>
<keyword evidence="6" id="KW-1003">Cell membrane</keyword>
<keyword evidence="7" id="KW-0963">Cytoplasm</keyword>
<name>A0AAW1DFK8_9HEMI</name>
<comment type="subcellular location">
    <subcellularLocation>
        <location evidence="3">Cell membrane</location>
        <location evidence="3">Sarcolemma</location>
        <topology evidence="3">Single-pass type II membrane protein</topology>
    </subcellularLocation>
    <subcellularLocation>
        <location evidence="2">Cytoplasm</location>
        <location evidence="2">Cytoskeleton</location>
    </subcellularLocation>
</comment>
<dbReference type="AlphaFoldDB" id="A0AAW1DFK8"/>
<sequence length="270" mass="29568">MQKPSGAKTYAFWSLVGFLCLIAWANMILTVVIFSVLRLGQSMESMELVPEEGVVKFFGESDLDKLYKPDGKIEGFVDLETTIKGIKSSVMLEVEDDRGRIRNSLTLDQNGTLAKGINSFKVGQIFSAESPNFLLKNGGRNIQAKLANVGRISSPLNEKLIIKSDAFAKLKGSEGTRIEGKEILWSADQQVKLKSVNGSIILNSKSGLTLDVKSIPIVSKNNSTVPLASQYKICVCMPQGKLFRVPVSNDHTSHVACHNIDVTPDYNPCM</sequence>